<dbReference type="OrthoDB" id="7701458at2759"/>
<evidence type="ECO:0000313" key="3">
    <source>
        <dbReference type="Proteomes" id="UP000215335"/>
    </source>
</evidence>
<dbReference type="Pfam" id="PF16012">
    <property type="entry name" value="DUF4780"/>
    <property type="match status" value="1"/>
</dbReference>
<dbReference type="InterPro" id="IPR031961">
    <property type="entry name" value="DUF4780"/>
</dbReference>
<gene>
    <name evidence="2" type="ORF">TSAR_004033</name>
</gene>
<evidence type="ECO:0000313" key="2">
    <source>
        <dbReference type="EMBL" id="OXU18024.1"/>
    </source>
</evidence>
<sequence>MESVVVVASNTFSRDWLEEIIPRLRLWEGAKLLMVGMSEFRSVPGNRFEPEAVLRRLSHRHPDLLINRWRVLSAENREGPDCETFLVLSIPETLVRLLRQRNF</sequence>
<comment type="caution">
    <text evidence="2">The sequence shown here is derived from an EMBL/GenBank/DDBJ whole genome shotgun (WGS) entry which is preliminary data.</text>
</comment>
<dbReference type="AlphaFoldDB" id="A0A232EI61"/>
<dbReference type="Proteomes" id="UP000215335">
    <property type="component" value="Unassembled WGS sequence"/>
</dbReference>
<organism evidence="2 3">
    <name type="scientific">Trichomalopsis sarcophagae</name>
    <dbReference type="NCBI Taxonomy" id="543379"/>
    <lineage>
        <taxon>Eukaryota</taxon>
        <taxon>Metazoa</taxon>
        <taxon>Ecdysozoa</taxon>
        <taxon>Arthropoda</taxon>
        <taxon>Hexapoda</taxon>
        <taxon>Insecta</taxon>
        <taxon>Pterygota</taxon>
        <taxon>Neoptera</taxon>
        <taxon>Endopterygota</taxon>
        <taxon>Hymenoptera</taxon>
        <taxon>Apocrita</taxon>
        <taxon>Proctotrupomorpha</taxon>
        <taxon>Chalcidoidea</taxon>
        <taxon>Pteromalidae</taxon>
        <taxon>Pteromalinae</taxon>
        <taxon>Trichomalopsis</taxon>
    </lineage>
</organism>
<protein>
    <recommendedName>
        <fullName evidence="1">DUF4780 domain-containing protein</fullName>
    </recommendedName>
</protein>
<reference evidence="2 3" key="1">
    <citation type="journal article" date="2017" name="Curr. Biol.">
        <title>The Evolution of Venom by Co-option of Single-Copy Genes.</title>
        <authorList>
            <person name="Martinson E.O."/>
            <person name="Mrinalini"/>
            <person name="Kelkar Y.D."/>
            <person name="Chang C.H."/>
            <person name="Werren J.H."/>
        </authorList>
    </citation>
    <scope>NUCLEOTIDE SEQUENCE [LARGE SCALE GENOMIC DNA]</scope>
    <source>
        <strain evidence="2 3">Alberta</strain>
        <tissue evidence="2">Whole body</tissue>
    </source>
</reference>
<accession>A0A232EI61</accession>
<proteinExistence type="predicted"/>
<evidence type="ECO:0000259" key="1">
    <source>
        <dbReference type="Pfam" id="PF16012"/>
    </source>
</evidence>
<dbReference type="EMBL" id="NNAY01004347">
    <property type="protein sequence ID" value="OXU18024.1"/>
    <property type="molecule type" value="Genomic_DNA"/>
</dbReference>
<feature type="domain" description="DUF4780" evidence="1">
    <location>
        <begin position="4"/>
        <end position="103"/>
    </location>
</feature>
<keyword evidence="3" id="KW-1185">Reference proteome</keyword>
<name>A0A232EI61_9HYME</name>